<dbReference type="RefSeq" id="WP_334579080.1">
    <property type="nucleotide sequence ID" value="NZ_JBEZVE010000006.1"/>
</dbReference>
<feature type="region of interest" description="Disordered" evidence="1">
    <location>
        <begin position="34"/>
        <end position="58"/>
    </location>
</feature>
<accession>A0ABV2ZGC8</accession>
<dbReference type="Proteomes" id="UP001550739">
    <property type="component" value="Unassembled WGS sequence"/>
</dbReference>
<evidence type="ECO:0000313" key="2">
    <source>
        <dbReference type="EMBL" id="MEU3781606.1"/>
    </source>
</evidence>
<reference evidence="2 3" key="1">
    <citation type="submission" date="2024-06" db="EMBL/GenBank/DDBJ databases">
        <title>The Natural Products Discovery Center: Release of the First 8490 Sequenced Strains for Exploring Actinobacteria Biosynthetic Diversity.</title>
        <authorList>
            <person name="Kalkreuter E."/>
            <person name="Kautsar S.A."/>
            <person name="Yang D."/>
            <person name="Bader C.D."/>
            <person name="Teijaro C.N."/>
            <person name="Fluegel L."/>
            <person name="Davis C.M."/>
            <person name="Simpson J.R."/>
            <person name="Lauterbach L."/>
            <person name="Steele A.D."/>
            <person name="Gui C."/>
            <person name="Meng S."/>
            <person name="Li G."/>
            <person name="Viehrig K."/>
            <person name="Ye F."/>
            <person name="Su P."/>
            <person name="Kiefer A.F."/>
            <person name="Nichols A."/>
            <person name="Cepeda A.J."/>
            <person name="Yan W."/>
            <person name="Fan B."/>
            <person name="Jiang Y."/>
            <person name="Adhikari A."/>
            <person name="Zheng C.-J."/>
            <person name="Schuster L."/>
            <person name="Cowan T.M."/>
            <person name="Smanski M.J."/>
            <person name="Chevrette M.G."/>
            <person name="De Carvalho L.P.S."/>
            <person name="Shen B."/>
        </authorList>
    </citation>
    <scope>NUCLEOTIDE SEQUENCE [LARGE SCALE GENOMIC DNA]</scope>
    <source>
        <strain evidence="2 3">NPDC033843</strain>
    </source>
</reference>
<evidence type="ECO:0000313" key="3">
    <source>
        <dbReference type="Proteomes" id="UP001550739"/>
    </source>
</evidence>
<proteinExistence type="predicted"/>
<protein>
    <submittedName>
        <fullName evidence="2">Uncharacterized protein</fullName>
    </submittedName>
</protein>
<organism evidence="2 3">
    <name type="scientific">Streptomyces sp. 900129855</name>
    <dbReference type="NCBI Taxonomy" id="3155129"/>
    <lineage>
        <taxon>Bacteria</taxon>
        <taxon>Bacillati</taxon>
        <taxon>Actinomycetota</taxon>
        <taxon>Actinomycetes</taxon>
        <taxon>Kitasatosporales</taxon>
        <taxon>Streptomycetaceae</taxon>
        <taxon>Streptomyces</taxon>
    </lineage>
</organism>
<evidence type="ECO:0000256" key="1">
    <source>
        <dbReference type="SAM" id="MobiDB-lite"/>
    </source>
</evidence>
<comment type="caution">
    <text evidence="2">The sequence shown here is derived from an EMBL/GenBank/DDBJ whole genome shotgun (WGS) entry which is preliminary data.</text>
</comment>
<keyword evidence="3" id="KW-1185">Reference proteome</keyword>
<gene>
    <name evidence="2" type="ORF">AB0E89_13630</name>
</gene>
<name>A0ABV2ZGC8_9ACTN</name>
<sequence>MLLPRAGRELRGTVMAGRYPEGEVSRLTIRTYRVSRDSDEPDGQVRERTVTSRHDRERLPNVHEWPPCRCPRCRTGPDPAPR</sequence>
<dbReference type="EMBL" id="JBEZVE010000006">
    <property type="protein sequence ID" value="MEU3781606.1"/>
    <property type="molecule type" value="Genomic_DNA"/>
</dbReference>